<gene>
    <name evidence="2" type="ORF">HX845_30985</name>
</gene>
<dbReference type="FunFam" id="3.40.50.720:FF:000084">
    <property type="entry name" value="Short-chain dehydrogenase reductase"/>
    <property type="match status" value="1"/>
</dbReference>
<name>A0A7Y8CH73_9PSED</name>
<accession>A0A7Y8CH73</accession>
<dbReference type="PANTHER" id="PTHR42879">
    <property type="entry name" value="3-OXOACYL-(ACYL-CARRIER-PROTEIN) REDUCTASE"/>
    <property type="match status" value="1"/>
</dbReference>
<dbReference type="Gene3D" id="3.40.50.720">
    <property type="entry name" value="NAD(P)-binding Rossmann-like Domain"/>
    <property type="match status" value="1"/>
</dbReference>
<comment type="caution">
    <text evidence="2">The sequence shown here is derived from an EMBL/GenBank/DDBJ whole genome shotgun (WGS) entry which is preliminary data.</text>
</comment>
<dbReference type="InterPro" id="IPR036291">
    <property type="entry name" value="NAD(P)-bd_dom_sf"/>
</dbReference>
<dbReference type="InterPro" id="IPR002347">
    <property type="entry name" value="SDR_fam"/>
</dbReference>
<evidence type="ECO:0000256" key="1">
    <source>
        <dbReference type="ARBA" id="ARBA00006484"/>
    </source>
</evidence>
<dbReference type="AlphaFoldDB" id="A0A7Y8CH73"/>
<dbReference type="Proteomes" id="UP000517547">
    <property type="component" value="Unassembled WGS sequence"/>
</dbReference>
<dbReference type="PRINTS" id="PR00080">
    <property type="entry name" value="SDRFAMILY"/>
</dbReference>
<dbReference type="RefSeq" id="WP_042935580.1">
    <property type="nucleotide sequence ID" value="NZ_JACAOK010000017.1"/>
</dbReference>
<organism evidence="2 3">
    <name type="scientific">Pseudomonas gingeri</name>
    <dbReference type="NCBI Taxonomy" id="117681"/>
    <lineage>
        <taxon>Bacteria</taxon>
        <taxon>Pseudomonadati</taxon>
        <taxon>Pseudomonadota</taxon>
        <taxon>Gammaproteobacteria</taxon>
        <taxon>Pseudomonadales</taxon>
        <taxon>Pseudomonadaceae</taxon>
        <taxon>Pseudomonas</taxon>
    </lineage>
</organism>
<protein>
    <submittedName>
        <fullName evidence="2">SDR family oxidoreductase</fullName>
    </submittedName>
</protein>
<dbReference type="PANTHER" id="PTHR42879:SF2">
    <property type="entry name" value="3-OXOACYL-[ACYL-CARRIER-PROTEIN] REDUCTASE FABG"/>
    <property type="match status" value="1"/>
</dbReference>
<dbReference type="InterPro" id="IPR050259">
    <property type="entry name" value="SDR"/>
</dbReference>
<dbReference type="CDD" id="cd05233">
    <property type="entry name" value="SDR_c"/>
    <property type="match status" value="1"/>
</dbReference>
<reference evidence="2 3" key="1">
    <citation type="submission" date="2020-04" db="EMBL/GenBank/DDBJ databases">
        <title>Molecular characterization of pseudomonads from Agaricus bisporus reveal novel blotch 2 pathogens in Western Europe.</title>
        <authorList>
            <person name="Taparia T."/>
            <person name="Krijger M."/>
            <person name="Haynes E."/>
            <person name="Elpinstone J.G."/>
            <person name="Noble R."/>
            <person name="Van Der Wolf J."/>
        </authorList>
    </citation>
    <scope>NUCLEOTIDE SEQUENCE [LARGE SCALE GENOMIC DNA]</scope>
    <source>
        <strain evidence="2 3">IPO3738</strain>
    </source>
</reference>
<dbReference type="EMBL" id="JACAQE010000012">
    <property type="protein sequence ID" value="NWC18117.1"/>
    <property type="molecule type" value="Genomic_DNA"/>
</dbReference>
<evidence type="ECO:0000313" key="2">
    <source>
        <dbReference type="EMBL" id="NWC18117.1"/>
    </source>
</evidence>
<comment type="similarity">
    <text evidence="1">Belongs to the short-chain dehydrogenases/reductases (SDR) family.</text>
</comment>
<dbReference type="PRINTS" id="PR00081">
    <property type="entry name" value="GDHRDH"/>
</dbReference>
<sequence>MKELSGKRAFITGAARGIGAAIAIELAEKGADIAFSYVRSGDAAAELAREIEGLGVKAFPIQADSADPQAATRSVHEAARLLGGLDILVNNAGVAFICPLETMPLDQIDQIIAVNIRAVILASQAAITYLGEGGRIINIGSCLAERVAFESVTVYSMSKSSLLSFTRGLARELGPRGITVNTVHPGPTDTDMNPADGDGADAMRAHSALGRYGTGKDVAVAVAFIASPSAKHITGTGLSVDGGVNA</sequence>
<proteinExistence type="inferred from homology"/>
<evidence type="ECO:0000313" key="3">
    <source>
        <dbReference type="Proteomes" id="UP000517547"/>
    </source>
</evidence>
<dbReference type="SUPFAM" id="SSF51735">
    <property type="entry name" value="NAD(P)-binding Rossmann-fold domains"/>
    <property type="match status" value="1"/>
</dbReference>
<dbReference type="Pfam" id="PF13561">
    <property type="entry name" value="adh_short_C2"/>
    <property type="match status" value="1"/>
</dbReference>